<dbReference type="AlphaFoldDB" id="A0A6N8JB04"/>
<sequence>MQYNVQIIQLDVLEYKAYNPTTTKDDYSGKVNVRVKALIETDKKTISIIVNIDMLLNIAEDLRLSSVGTVNIVNTFLLADDDWTKYIIYEGDKPFIDKELDNFLVNISYHNSRGLLRERGKNDLFGKIILPLMVPQDIERTTT</sequence>
<accession>A0A6N8JB04</accession>
<proteinExistence type="predicted"/>
<protein>
    <submittedName>
        <fullName evidence="1">Uncharacterized protein</fullName>
    </submittedName>
</protein>
<dbReference type="EMBL" id="WRXO01000002">
    <property type="protein sequence ID" value="MVT41292.1"/>
    <property type="molecule type" value="Genomic_DNA"/>
</dbReference>
<dbReference type="OrthoDB" id="664457at2"/>
<dbReference type="Proteomes" id="UP000468388">
    <property type="component" value="Unassembled WGS sequence"/>
</dbReference>
<evidence type="ECO:0000313" key="2">
    <source>
        <dbReference type="Proteomes" id="UP000468388"/>
    </source>
</evidence>
<comment type="caution">
    <text evidence="1">The sequence shown here is derived from an EMBL/GenBank/DDBJ whole genome shotgun (WGS) entry which is preliminary data.</text>
</comment>
<reference evidence="1 2" key="1">
    <citation type="submission" date="2019-12" db="EMBL/GenBank/DDBJ databases">
        <title>The draft genomic sequence of strain Chitinophaga oryziterrae JCM 16595.</title>
        <authorList>
            <person name="Zhang X."/>
        </authorList>
    </citation>
    <scope>NUCLEOTIDE SEQUENCE [LARGE SCALE GENOMIC DNA]</scope>
    <source>
        <strain evidence="1 2">JCM 16595</strain>
    </source>
</reference>
<organism evidence="1 2">
    <name type="scientific">Chitinophaga oryziterrae</name>
    <dbReference type="NCBI Taxonomy" id="1031224"/>
    <lineage>
        <taxon>Bacteria</taxon>
        <taxon>Pseudomonadati</taxon>
        <taxon>Bacteroidota</taxon>
        <taxon>Chitinophagia</taxon>
        <taxon>Chitinophagales</taxon>
        <taxon>Chitinophagaceae</taxon>
        <taxon>Chitinophaga</taxon>
    </lineage>
</organism>
<gene>
    <name evidence="1" type="ORF">GO495_11915</name>
</gene>
<evidence type="ECO:0000313" key="1">
    <source>
        <dbReference type="EMBL" id="MVT41292.1"/>
    </source>
</evidence>
<keyword evidence="2" id="KW-1185">Reference proteome</keyword>
<name>A0A6N8JB04_9BACT</name>
<dbReference type="RefSeq" id="WP_157299898.1">
    <property type="nucleotide sequence ID" value="NZ_BAAAZB010000007.1"/>
</dbReference>